<keyword evidence="2" id="KW-1185">Reference proteome</keyword>
<organism evidence="1 2">
    <name type="scientific">Microdochium trichocladiopsis</name>
    <dbReference type="NCBI Taxonomy" id="1682393"/>
    <lineage>
        <taxon>Eukaryota</taxon>
        <taxon>Fungi</taxon>
        <taxon>Dikarya</taxon>
        <taxon>Ascomycota</taxon>
        <taxon>Pezizomycotina</taxon>
        <taxon>Sordariomycetes</taxon>
        <taxon>Xylariomycetidae</taxon>
        <taxon>Xylariales</taxon>
        <taxon>Microdochiaceae</taxon>
        <taxon>Microdochium</taxon>
    </lineage>
</organism>
<dbReference type="RefSeq" id="XP_046004940.1">
    <property type="nucleotide sequence ID" value="XM_046157522.1"/>
</dbReference>
<name>A0A9P8XRB3_9PEZI</name>
<evidence type="ECO:0000313" key="2">
    <source>
        <dbReference type="Proteomes" id="UP000756346"/>
    </source>
</evidence>
<accession>A0A9P8XRB3</accession>
<sequence>MAHTCPCCGKDFTLLCARCQDLDVTYQWTSSSSSDLELTPTSEDSLCTAIVCVEGPSPNVDIDTQLDRFFRAFEGFKYDPFTTSSLSFAQLKEYHGDRKSYQEIEALSKRFHKAIDIELEDLYGSSNDLAAWQALCRAVVTGGEALKKYSKQQNKVFPLAGGARVNGDQSAALKAFLRPLNQKH</sequence>
<dbReference type="AlphaFoldDB" id="A0A9P8XRB3"/>
<gene>
    <name evidence="1" type="ORF">B0I36DRAFT_356054</name>
</gene>
<dbReference type="GeneID" id="70187068"/>
<dbReference type="EMBL" id="JAGTJQ010000014">
    <property type="protein sequence ID" value="KAH7012675.1"/>
    <property type="molecule type" value="Genomic_DNA"/>
</dbReference>
<protein>
    <submittedName>
        <fullName evidence="1">Uncharacterized protein</fullName>
    </submittedName>
</protein>
<proteinExistence type="predicted"/>
<evidence type="ECO:0000313" key="1">
    <source>
        <dbReference type="EMBL" id="KAH7012675.1"/>
    </source>
</evidence>
<dbReference type="Proteomes" id="UP000756346">
    <property type="component" value="Unassembled WGS sequence"/>
</dbReference>
<reference evidence="1" key="1">
    <citation type="journal article" date="2021" name="Nat. Commun.">
        <title>Genetic determinants of endophytism in the Arabidopsis root mycobiome.</title>
        <authorList>
            <person name="Mesny F."/>
            <person name="Miyauchi S."/>
            <person name="Thiergart T."/>
            <person name="Pickel B."/>
            <person name="Atanasova L."/>
            <person name="Karlsson M."/>
            <person name="Huettel B."/>
            <person name="Barry K.W."/>
            <person name="Haridas S."/>
            <person name="Chen C."/>
            <person name="Bauer D."/>
            <person name="Andreopoulos W."/>
            <person name="Pangilinan J."/>
            <person name="LaButti K."/>
            <person name="Riley R."/>
            <person name="Lipzen A."/>
            <person name="Clum A."/>
            <person name="Drula E."/>
            <person name="Henrissat B."/>
            <person name="Kohler A."/>
            <person name="Grigoriev I.V."/>
            <person name="Martin F.M."/>
            <person name="Hacquard S."/>
        </authorList>
    </citation>
    <scope>NUCLEOTIDE SEQUENCE</scope>
    <source>
        <strain evidence="1">MPI-CAGE-CH-0230</strain>
    </source>
</reference>
<dbReference type="OrthoDB" id="6105938at2759"/>
<comment type="caution">
    <text evidence="1">The sequence shown here is derived from an EMBL/GenBank/DDBJ whole genome shotgun (WGS) entry which is preliminary data.</text>
</comment>